<feature type="compositionally biased region" description="Pro residues" evidence="1">
    <location>
        <begin position="249"/>
        <end position="260"/>
    </location>
</feature>
<feature type="compositionally biased region" description="Basic and acidic residues" evidence="1">
    <location>
        <begin position="88"/>
        <end position="101"/>
    </location>
</feature>
<feature type="compositionally biased region" description="Basic and acidic residues" evidence="1">
    <location>
        <begin position="150"/>
        <end position="177"/>
    </location>
</feature>
<proteinExistence type="predicted"/>
<gene>
    <name evidence="2" type="ORF">B0I35DRAFT_446919</name>
</gene>
<feature type="compositionally biased region" description="Polar residues" evidence="1">
    <location>
        <begin position="207"/>
        <end position="224"/>
    </location>
</feature>
<keyword evidence="3" id="KW-1185">Reference proteome</keyword>
<sequence length="450" mass="49828">MVQNTFTLVPTAAALATAPRALPNQPMTSKQVVKAYKAAHRKPRLSRAEQRRQDQAEIARIRREQEAERKALEKEKASVKAKAARQKKKDEEAAKREERRRNGLPLVDVTASQGVLTALFKPRKVVKPMDTVQEERTASPEPVADPAPESENHSTGRDEPDEDKAAKDKADDSKPDDGYSENPPSPKMNPPLEQVHSRLPSPHHAQPPTTTSPKHASPTTNPPNQLDDLDDLLDSDWDALEAIDLDAMQPPPPAKVPPEAPAGEAVLACGSKPEPPSLPERKRPVESRYEEDLGIAKKPRFSSPRPQPPPLSTQYILYEFDDLFPTASQQLRELEETVPSPPPAPQTSMPPPKPVLQPSPHRQKSSSPATPARRKRFFTDTGSQERWATALHKSRCSAQLDHWRRKDRVEEPDVGKENIPPPAPLPPPPASQESEFGGGWLDDAPLDFDL</sequence>
<feature type="region of interest" description="Disordered" evidence="1">
    <location>
        <begin position="127"/>
        <end position="450"/>
    </location>
</feature>
<evidence type="ECO:0000313" key="2">
    <source>
        <dbReference type="EMBL" id="KAH7303293.1"/>
    </source>
</evidence>
<organism evidence="2 3">
    <name type="scientific">Stachybotrys elegans</name>
    <dbReference type="NCBI Taxonomy" id="80388"/>
    <lineage>
        <taxon>Eukaryota</taxon>
        <taxon>Fungi</taxon>
        <taxon>Dikarya</taxon>
        <taxon>Ascomycota</taxon>
        <taxon>Pezizomycotina</taxon>
        <taxon>Sordariomycetes</taxon>
        <taxon>Hypocreomycetidae</taxon>
        <taxon>Hypocreales</taxon>
        <taxon>Stachybotryaceae</taxon>
        <taxon>Stachybotrys</taxon>
    </lineage>
</organism>
<dbReference type="OrthoDB" id="4590776at2759"/>
<feature type="compositionally biased region" description="Pro residues" evidence="1">
    <location>
        <begin position="419"/>
        <end position="430"/>
    </location>
</feature>
<reference evidence="2" key="1">
    <citation type="journal article" date="2021" name="Nat. Commun.">
        <title>Genetic determinants of endophytism in the Arabidopsis root mycobiome.</title>
        <authorList>
            <person name="Mesny F."/>
            <person name="Miyauchi S."/>
            <person name="Thiergart T."/>
            <person name="Pickel B."/>
            <person name="Atanasova L."/>
            <person name="Karlsson M."/>
            <person name="Huettel B."/>
            <person name="Barry K.W."/>
            <person name="Haridas S."/>
            <person name="Chen C."/>
            <person name="Bauer D."/>
            <person name="Andreopoulos W."/>
            <person name="Pangilinan J."/>
            <person name="LaButti K."/>
            <person name="Riley R."/>
            <person name="Lipzen A."/>
            <person name="Clum A."/>
            <person name="Drula E."/>
            <person name="Henrissat B."/>
            <person name="Kohler A."/>
            <person name="Grigoriev I.V."/>
            <person name="Martin F.M."/>
            <person name="Hacquard S."/>
        </authorList>
    </citation>
    <scope>NUCLEOTIDE SEQUENCE</scope>
    <source>
        <strain evidence="2">MPI-CAGE-CH-0235</strain>
    </source>
</reference>
<feature type="compositionally biased region" description="Basic and acidic residues" evidence="1">
    <location>
        <begin position="279"/>
        <end position="295"/>
    </location>
</feature>
<feature type="compositionally biased region" description="Pro residues" evidence="1">
    <location>
        <begin position="339"/>
        <end position="357"/>
    </location>
</feature>
<dbReference type="EMBL" id="JAGPNK010000036">
    <property type="protein sequence ID" value="KAH7303293.1"/>
    <property type="molecule type" value="Genomic_DNA"/>
</dbReference>
<protein>
    <submittedName>
        <fullName evidence="2">Uncharacterized protein</fullName>
    </submittedName>
</protein>
<feature type="compositionally biased region" description="Acidic residues" evidence="1">
    <location>
        <begin position="227"/>
        <end position="244"/>
    </location>
</feature>
<feature type="region of interest" description="Disordered" evidence="1">
    <location>
        <begin position="69"/>
        <end position="106"/>
    </location>
</feature>
<comment type="caution">
    <text evidence="2">The sequence shown here is derived from an EMBL/GenBank/DDBJ whole genome shotgun (WGS) entry which is preliminary data.</text>
</comment>
<feature type="compositionally biased region" description="Basic and acidic residues" evidence="1">
    <location>
        <begin position="69"/>
        <end position="78"/>
    </location>
</feature>
<evidence type="ECO:0000256" key="1">
    <source>
        <dbReference type="SAM" id="MobiDB-lite"/>
    </source>
</evidence>
<feature type="compositionally biased region" description="Basic and acidic residues" evidence="1">
    <location>
        <begin position="401"/>
        <end position="416"/>
    </location>
</feature>
<dbReference type="AlphaFoldDB" id="A0A8K0SBF3"/>
<dbReference type="Proteomes" id="UP000813444">
    <property type="component" value="Unassembled WGS sequence"/>
</dbReference>
<name>A0A8K0SBF3_9HYPO</name>
<evidence type="ECO:0000313" key="3">
    <source>
        <dbReference type="Proteomes" id="UP000813444"/>
    </source>
</evidence>
<accession>A0A8K0SBF3</accession>